<dbReference type="SMART" id="SM00091">
    <property type="entry name" value="PAS"/>
    <property type="match status" value="1"/>
</dbReference>
<dbReference type="AlphaFoldDB" id="A0A2N7TZR1"/>
<dbReference type="Pfam" id="PF00990">
    <property type="entry name" value="GGDEF"/>
    <property type="match status" value="1"/>
</dbReference>
<keyword evidence="7" id="KW-1185">Reference proteome</keyword>
<dbReference type="EMBL" id="PNRF01000033">
    <property type="protein sequence ID" value="PMR73670.1"/>
    <property type="molecule type" value="Genomic_DNA"/>
</dbReference>
<dbReference type="Pfam" id="PF13426">
    <property type="entry name" value="PAS_9"/>
    <property type="match status" value="1"/>
</dbReference>
<dbReference type="CDD" id="cd01949">
    <property type="entry name" value="GGDEF"/>
    <property type="match status" value="1"/>
</dbReference>
<dbReference type="InterPro" id="IPR052163">
    <property type="entry name" value="DGC-Regulatory_Protein"/>
</dbReference>
<dbReference type="SUPFAM" id="SSF55785">
    <property type="entry name" value="PYP-like sensor domain (PAS domain)"/>
    <property type="match status" value="1"/>
</dbReference>
<dbReference type="InterPro" id="IPR001610">
    <property type="entry name" value="PAC"/>
</dbReference>
<dbReference type="InterPro" id="IPR029787">
    <property type="entry name" value="Nucleotide_cyclase"/>
</dbReference>
<feature type="domain" description="GGDEF" evidence="5">
    <location>
        <begin position="499"/>
        <end position="632"/>
    </location>
</feature>
<keyword evidence="2" id="KW-0812">Transmembrane</keyword>
<organism evidence="6 7">
    <name type="scientific">Billgrantia endophytica</name>
    <dbReference type="NCBI Taxonomy" id="2033802"/>
    <lineage>
        <taxon>Bacteria</taxon>
        <taxon>Pseudomonadati</taxon>
        <taxon>Pseudomonadota</taxon>
        <taxon>Gammaproteobacteria</taxon>
        <taxon>Oceanospirillales</taxon>
        <taxon>Halomonadaceae</taxon>
        <taxon>Billgrantia</taxon>
    </lineage>
</organism>
<dbReference type="PROSITE" id="PS50113">
    <property type="entry name" value="PAC"/>
    <property type="match status" value="1"/>
</dbReference>
<dbReference type="CDD" id="cd12914">
    <property type="entry name" value="PDC1_DGC_like"/>
    <property type="match status" value="1"/>
</dbReference>
<dbReference type="InterPro" id="IPR000014">
    <property type="entry name" value="PAS"/>
</dbReference>
<evidence type="ECO:0000256" key="2">
    <source>
        <dbReference type="SAM" id="Phobius"/>
    </source>
</evidence>
<evidence type="ECO:0000313" key="6">
    <source>
        <dbReference type="EMBL" id="PMR73670.1"/>
    </source>
</evidence>
<dbReference type="InterPro" id="IPR000160">
    <property type="entry name" value="GGDEF_dom"/>
</dbReference>
<dbReference type="PROSITE" id="PS50112">
    <property type="entry name" value="PAS"/>
    <property type="match status" value="1"/>
</dbReference>
<dbReference type="CDD" id="cd12915">
    <property type="entry name" value="PDC2_DGC_like"/>
    <property type="match status" value="1"/>
</dbReference>
<protein>
    <submittedName>
        <fullName evidence="6">Diguanylate cyclase</fullName>
    </submittedName>
</protein>
<name>A0A2N7TZR1_9GAMM</name>
<dbReference type="PROSITE" id="PS50887">
    <property type="entry name" value="GGDEF"/>
    <property type="match status" value="1"/>
</dbReference>
<comment type="caution">
    <text evidence="6">The sequence shown here is derived from an EMBL/GenBank/DDBJ whole genome shotgun (WGS) entry which is preliminary data.</text>
</comment>
<dbReference type="SUPFAM" id="SSF55073">
    <property type="entry name" value="Nucleotide cyclase"/>
    <property type="match status" value="1"/>
</dbReference>
<feature type="transmembrane region" description="Helical" evidence="2">
    <location>
        <begin position="29"/>
        <end position="49"/>
    </location>
</feature>
<evidence type="ECO:0000259" key="4">
    <source>
        <dbReference type="PROSITE" id="PS50113"/>
    </source>
</evidence>
<dbReference type="Gene3D" id="3.30.450.20">
    <property type="entry name" value="PAS domain"/>
    <property type="match status" value="3"/>
</dbReference>
<dbReference type="InterPro" id="IPR035965">
    <property type="entry name" value="PAS-like_dom_sf"/>
</dbReference>
<keyword evidence="2" id="KW-1133">Transmembrane helix</keyword>
<gene>
    <name evidence="6" type="ORF">C1H69_16600</name>
</gene>
<feature type="domain" description="PAC" evidence="4">
    <location>
        <begin position="415"/>
        <end position="467"/>
    </location>
</feature>
<dbReference type="SMART" id="SM00086">
    <property type="entry name" value="PAC"/>
    <property type="match status" value="1"/>
</dbReference>
<evidence type="ECO:0000313" key="7">
    <source>
        <dbReference type="Proteomes" id="UP000235803"/>
    </source>
</evidence>
<dbReference type="FunFam" id="3.30.70.270:FF:000001">
    <property type="entry name" value="Diguanylate cyclase domain protein"/>
    <property type="match status" value="1"/>
</dbReference>
<dbReference type="OrthoDB" id="9804951at2"/>
<dbReference type="InterPro" id="IPR000700">
    <property type="entry name" value="PAS-assoc_C"/>
</dbReference>
<dbReference type="SMART" id="SM00267">
    <property type="entry name" value="GGDEF"/>
    <property type="match status" value="1"/>
</dbReference>
<keyword evidence="2" id="KW-0472">Membrane</keyword>
<dbReference type="Gene3D" id="3.30.70.270">
    <property type="match status" value="1"/>
</dbReference>
<comment type="cofactor">
    <cofactor evidence="1">
        <name>Mg(2+)</name>
        <dbReference type="ChEBI" id="CHEBI:18420"/>
    </cofactor>
</comment>
<dbReference type="RefSeq" id="WP_102654503.1">
    <property type="nucleotide sequence ID" value="NZ_PNRF01000033.1"/>
</dbReference>
<evidence type="ECO:0000259" key="5">
    <source>
        <dbReference type="PROSITE" id="PS50887"/>
    </source>
</evidence>
<dbReference type="InterPro" id="IPR043128">
    <property type="entry name" value="Rev_trsase/Diguanyl_cyclase"/>
</dbReference>
<sequence>MTPHRPPGDGPHGSPSAQASWRYHAGTPLNLLITLVCIVAIVGIWLATLQRIAFEREQAVAAAMQSNTNLAIAFEQQVFRTLKAAEQVAAFVREQYRQQGSGIDLRQWVEQRVIREAMFTIISVVNEAGDIVSSSQETGRVNYADREFFQAQHEGSGDALFVSEPVLGRVSGRWQIPMSLRISRPDGGFGGVVVMSVDPSNFTDFYRQADLGGQGLLELTGFDGIVRGRKIGSQHSFGLDARRLDWFQRRATAPEGEFVEWGDATDGVARIISYRSMAGYPLMVTVGTAYADELGPVLQRRSGYLAMAGGATAALLVFAALLMLVLARQRAVADALQVSEALFRATFHQAAMGIAHIAPDGRILGANDKFCRMLGYSSDELRARTVFELSDRDHRDQARQFLMHRLSAHSPVSSPEIEKPYRRRDGSVLWVCEALGVVKDPQGRPDFLVAVTQDITARKDLEARLSHDALHDALTGLPNRVMFQDRLAQALVSARRHERLTAVLFIDLDGFKAVNDSRGHAAGDALLQQVARRLADCIRAEDTVSRIGGDEFGIVLATVAKEEDCEVVASNIIDALSMPFDLDGVPVHISASVGAALFPVHGNDMAALVAHADTAMYSAKNAGKNRFSWEALHNGR</sequence>
<evidence type="ECO:0000259" key="3">
    <source>
        <dbReference type="PROSITE" id="PS50112"/>
    </source>
</evidence>
<feature type="domain" description="PAS" evidence="3">
    <location>
        <begin position="339"/>
        <end position="409"/>
    </location>
</feature>
<dbReference type="Proteomes" id="UP000235803">
    <property type="component" value="Unassembled WGS sequence"/>
</dbReference>
<dbReference type="GO" id="GO:0003824">
    <property type="term" value="F:catalytic activity"/>
    <property type="evidence" value="ECO:0007669"/>
    <property type="project" value="UniProtKB-ARBA"/>
</dbReference>
<dbReference type="PANTHER" id="PTHR46663">
    <property type="entry name" value="DIGUANYLATE CYCLASE DGCT-RELATED"/>
    <property type="match status" value="1"/>
</dbReference>
<reference evidence="6 7" key="1">
    <citation type="submission" date="2018-01" db="EMBL/GenBank/DDBJ databases">
        <title>Halomonas endophytica sp. nov., isolated from storage liquid in the stems of Populus euphratica.</title>
        <authorList>
            <person name="Chen C."/>
        </authorList>
    </citation>
    <scope>NUCLEOTIDE SEQUENCE [LARGE SCALE GENOMIC DNA]</scope>
    <source>
        <strain evidence="6 7">MC28</strain>
    </source>
</reference>
<dbReference type="NCBIfam" id="TIGR00229">
    <property type="entry name" value="sensory_box"/>
    <property type="match status" value="1"/>
</dbReference>
<dbReference type="NCBIfam" id="TIGR00254">
    <property type="entry name" value="GGDEF"/>
    <property type="match status" value="1"/>
</dbReference>
<proteinExistence type="predicted"/>
<feature type="transmembrane region" description="Helical" evidence="2">
    <location>
        <begin position="304"/>
        <end position="327"/>
    </location>
</feature>
<accession>A0A2N7TZR1</accession>
<evidence type="ECO:0000256" key="1">
    <source>
        <dbReference type="ARBA" id="ARBA00001946"/>
    </source>
</evidence>
<dbReference type="PANTHER" id="PTHR46663:SF3">
    <property type="entry name" value="SLL0267 PROTEIN"/>
    <property type="match status" value="1"/>
</dbReference>
<dbReference type="CDD" id="cd00130">
    <property type="entry name" value="PAS"/>
    <property type="match status" value="1"/>
</dbReference>